<dbReference type="InterPro" id="IPR029028">
    <property type="entry name" value="Alpha/beta_knot_MTases"/>
</dbReference>
<accession>A0A0F6QZF8</accession>
<dbReference type="KEGG" id="cku:UL82_04740"/>
<dbReference type="InterPro" id="IPR053888">
    <property type="entry name" value="MRM3-like_sub_bind"/>
</dbReference>
<dbReference type="Pfam" id="PF22435">
    <property type="entry name" value="MRM3-like_sub_bind"/>
    <property type="match status" value="1"/>
</dbReference>
<evidence type="ECO:0000256" key="1">
    <source>
        <dbReference type="ARBA" id="ARBA00007228"/>
    </source>
</evidence>
<dbReference type="SUPFAM" id="SSF75217">
    <property type="entry name" value="alpha/beta knot"/>
    <property type="match status" value="1"/>
</dbReference>
<evidence type="ECO:0000313" key="5">
    <source>
        <dbReference type="EMBL" id="AKE41132.1"/>
    </source>
</evidence>
<dbReference type="InterPro" id="IPR013123">
    <property type="entry name" value="SpoU_subst-bd"/>
</dbReference>
<dbReference type="PANTHER" id="PTHR43191">
    <property type="entry name" value="RRNA METHYLTRANSFERASE 3"/>
    <property type="match status" value="1"/>
</dbReference>
<keyword evidence="3 5" id="KW-0808">Transferase</keyword>
<sequence length="286" mass="30767">MSGWTVNLECMKLDFENPFSERTPRIVAAAKLHRAAARRKAQAFIVEGENSVEAAIATGAARDVFITEIAAQRCEPLVRLAGHMNVYLHPISERAAKYLSDTTHTPGIFAVCDPVLWSMGKALVGTPRLISVPVETNDPGNAGTLIRVSDAVGADAVIFAGETVDPQSSKAVRASAGSLFHLPVVRETNIKDVLGQLRSRGLQILATTADGEVDLDEAEELLAKPTAWLFGNEAHGLSKELLQAADHRVRIPIRGRAESLNLATAASICLYESAKVQYKKYATAVD</sequence>
<dbReference type="InterPro" id="IPR029026">
    <property type="entry name" value="tRNA_m1G_MTases_N"/>
</dbReference>
<reference evidence="5 7" key="1">
    <citation type="journal article" date="2015" name="Genome Announc.">
        <title>Complete Genome Sequence of Corynebacterium kutscheri DSM 20755, a Corynebacterial Type Strain with Remarkably Low G+C Content of Chromosomal DNA.</title>
        <authorList>
            <person name="Ruckert C."/>
            <person name="Albersmeier A."/>
            <person name="Winkler A."/>
            <person name="Tauch A."/>
        </authorList>
    </citation>
    <scope>NUCLEOTIDE SEQUENCE [LARGE SCALE GENOMIC DNA]</scope>
    <source>
        <strain evidence="5 7">DSM 20755</strain>
    </source>
</reference>
<dbReference type="CDD" id="cd18095">
    <property type="entry name" value="SpoU-like_rRNA-MTase"/>
    <property type="match status" value="1"/>
</dbReference>
<evidence type="ECO:0000256" key="2">
    <source>
        <dbReference type="ARBA" id="ARBA00022603"/>
    </source>
</evidence>
<dbReference type="Proteomes" id="UP000033457">
    <property type="component" value="Chromosome"/>
</dbReference>
<keyword evidence="2 5" id="KW-0489">Methyltransferase</keyword>
<keyword evidence="7" id="KW-1185">Reference proteome</keyword>
<evidence type="ECO:0000259" key="4">
    <source>
        <dbReference type="SMART" id="SM00967"/>
    </source>
</evidence>
<dbReference type="SMART" id="SM00967">
    <property type="entry name" value="SpoU_sub_bind"/>
    <property type="match status" value="1"/>
</dbReference>
<dbReference type="InterPro" id="IPR029064">
    <property type="entry name" value="Ribosomal_eL30-like_sf"/>
</dbReference>
<dbReference type="Pfam" id="PF00588">
    <property type="entry name" value="SpoU_methylase"/>
    <property type="match status" value="1"/>
</dbReference>
<dbReference type="AlphaFoldDB" id="A0A0F6QZF8"/>
<dbReference type="Gene3D" id="3.30.1330.30">
    <property type="match status" value="1"/>
</dbReference>
<evidence type="ECO:0000313" key="6">
    <source>
        <dbReference type="EMBL" id="VEH07040.1"/>
    </source>
</evidence>
<reference evidence="6 8" key="2">
    <citation type="submission" date="2018-12" db="EMBL/GenBank/DDBJ databases">
        <authorList>
            <consortium name="Pathogen Informatics"/>
        </authorList>
    </citation>
    <scope>NUCLEOTIDE SEQUENCE [LARGE SCALE GENOMIC DNA]</scope>
    <source>
        <strain evidence="6 8">NCTC949</strain>
    </source>
</reference>
<dbReference type="PANTHER" id="PTHR43191:SF2">
    <property type="entry name" value="RRNA METHYLTRANSFERASE 3, MITOCHONDRIAL"/>
    <property type="match status" value="1"/>
</dbReference>
<dbReference type="GO" id="GO:0006396">
    <property type="term" value="P:RNA processing"/>
    <property type="evidence" value="ECO:0007669"/>
    <property type="project" value="InterPro"/>
</dbReference>
<gene>
    <name evidence="5" type="primary">tsnR</name>
    <name evidence="6" type="ORF">NCTC949_01515</name>
    <name evidence="5" type="ORF">UL82_04740</name>
</gene>
<dbReference type="EMBL" id="CP011312">
    <property type="protein sequence ID" value="AKE41132.1"/>
    <property type="molecule type" value="Genomic_DNA"/>
</dbReference>
<dbReference type="InterPro" id="IPR001537">
    <property type="entry name" value="SpoU_MeTrfase"/>
</dbReference>
<comment type="similarity">
    <text evidence="1">Belongs to the class IV-like SAM-binding methyltransferase superfamily. RNA methyltransferase TrmH family.</text>
</comment>
<dbReference type="Gene3D" id="3.40.1280.10">
    <property type="match status" value="1"/>
</dbReference>
<dbReference type="GO" id="GO:0003723">
    <property type="term" value="F:RNA binding"/>
    <property type="evidence" value="ECO:0007669"/>
    <property type="project" value="InterPro"/>
</dbReference>
<dbReference type="SUPFAM" id="SSF55315">
    <property type="entry name" value="L30e-like"/>
    <property type="match status" value="1"/>
</dbReference>
<dbReference type="STRING" id="35755.UL82_04740"/>
<evidence type="ECO:0000313" key="8">
    <source>
        <dbReference type="Proteomes" id="UP000271380"/>
    </source>
</evidence>
<proteinExistence type="inferred from homology"/>
<dbReference type="GO" id="GO:0005737">
    <property type="term" value="C:cytoplasm"/>
    <property type="evidence" value="ECO:0007669"/>
    <property type="project" value="UniProtKB-ARBA"/>
</dbReference>
<dbReference type="Proteomes" id="UP000271380">
    <property type="component" value="Chromosome"/>
</dbReference>
<organism evidence="5 7">
    <name type="scientific">Corynebacterium kutscheri</name>
    <dbReference type="NCBI Taxonomy" id="35755"/>
    <lineage>
        <taxon>Bacteria</taxon>
        <taxon>Bacillati</taxon>
        <taxon>Actinomycetota</taxon>
        <taxon>Actinomycetes</taxon>
        <taxon>Mycobacteriales</taxon>
        <taxon>Corynebacteriaceae</taxon>
        <taxon>Corynebacterium</taxon>
    </lineage>
</organism>
<dbReference type="GO" id="GO:0008173">
    <property type="term" value="F:RNA methyltransferase activity"/>
    <property type="evidence" value="ECO:0007669"/>
    <property type="project" value="InterPro"/>
</dbReference>
<dbReference type="EC" id="2.1.1.-" evidence="5 6"/>
<dbReference type="EMBL" id="LR134377">
    <property type="protein sequence ID" value="VEH07040.1"/>
    <property type="molecule type" value="Genomic_DNA"/>
</dbReference>
<protein>
    <submittedName>
        <fullName evidence="6">23S ribosomal RNA methyltransferase</fullName>
        <ecNumber evidence="5 6">2.1.1.-</ecNumber>
    </submittedName>
    <submittedName>
        <fullName evidence="5">rRNA methylase</fullName>
    </submittedName>
</protein>
<dbReference type="GO" id="GO:0032259">
    <property type="term" value="P:methylation"/>
    <property type="evidence" value="ECO:0007669"/>
    <property type="project" value="UniProtKB-KW"/>
</dbReference>
<evidence type="ECO:0000313" key="7">
    <source>
        <dbReference type="Proteomes" id="UP000033457"/>
    </source>
</evidence>
<dbReference type="HOGENOM" id="CLU_021322_3_1_11"/>
<feature type="domain" description="RNA 2-O ribose methyltransferase substrate binding" evidence="4">
    <location>
        <begin position="45"/>
        <end position="118"/>
    </location>
</feature>
<name>A0A0F6QZF8_9CORY</name>
<evidence type="ECO:0000256" key="3">
    <source>
        <dbReference type="ARBA" id="ARBA00022679"/>
    </source>
</evidence>
<dbReference type="InterPro" id="IPR051259">
    <property type="entry name" value="rRNA_Methyltransferase"/>
</dbReference>